<dbReference type="InterPro" id="IPR001387">
    <property type="entry name" value="Cro/C1-type_HTH"/>
</dbReference>
<comment type="caution">
    <text evidence="3">The sequence shown here is derived from an EMBL/GenBank/DDBJ whole genome shotgun (WGS) entry which is preliminary data.</text>
</comment>
<feature type="domain" description="HTH cro/C1-type" evidence="2">
    <location>
        <begin position="5"/>
        <end position="59"/>
    </location>
</feature>
<dbReference type="GO" id="GO:0003677">
    <property type="term" value="F:DNA binding"/>
    <property type="evidence" value="ECO:0007669"/>
    <property type="project" value="UniProtKB-KW"/>
</dbReference>
<dbReference type="Proteomes" id="UP000011560">
    <property type="component" value="Unassembled WGS sequence"/>
</dbReference>
<dbReference type="OrthoDB" id="67699at2157"/>
<dbReference type="PATRIC" id="fig|1227490.4.peg.3097"/>
<evidence type="ECO:0000313" key="3">
    <source>
        <dbReference type="EMBL" id="ELZ07156.1"/>
    </source>
</evidence>
<accession>M0B8B0</accession>
<name>M0B8B0_9EURY</name>
<dbReference type="Gene3D" id="1.10.260.40">
    <property type="entry name" value="lambda repressor-like DNA-binding domains"/>
    <property type="match status" value="1"/>
</dbReference>
<dbReference type="Pfam" id="PF01381">
    <property type="entry name" value="HTH_3"/>
    <property type="match status" value="1"/>
</dbReference>
<dbReference type="PANTHER" id="PTHR46558:SF4">
    <property type="entry name" value="DNA-BIDING PHAGE PROTEIN"/>
    <property type="match status" value="1"/>
</dbReference>
<evidence type="ECO:0000259" key="2">
    <source>
        <dbReference type="PROSITE" id="PS50943"/>
    </source>
</evidence>
<dbReference type="SMART" id="SM00530">
    <property type="entry name" value="HTH_XRE"/>
    <property type="match status" value="1"/>
</dbReference>
<dbReference type="EMBL" id="AOIQ01000023">
    <property type="protein sequence ID" value="ELZ07156.1"/>
    <property type="molecule type" value="Genomic_DNA"/>
</dbReference>
<gene>
    <name evidence="3" type="ORF">C479_15272</name>
</gene>
<dbReference type="STRING" id="1227490.C479_15272"/>
<evidence type="ECO:0000256" key="1">
    <source>
        <dbReference type="ARBA" id="ARBA00023125"/>
    </source>
</evidence>
<dbReference type="PROSITE" id="PS50943">
    <property type="entry name" value="HTH_CROC1"/>
    <property type="match status" value="1"/>
</dbReference>
<dbReference type="RefSeq" id="WP_007704537.1">
    <property type="nucleotide sequence ID" value="NZ_AOIQ01000023.1"/>
</dbReference>
<evidence type="ECO:0000313" key="4">
    <source>
        <dbReference type="Proteomes" id="UP000011560"/>
    </source>
</evidence>
<dbReference type="InterPro" id="IPR010982">
    <property type="entry name" value="Lambda_DNA-bd_dom_sf"/>
</dbReference>
<dbReference type="AlphaFoldDB" id="M0B8B0"/>
<dbReference type="SUPFAM" id="SSF47413">
    <property type="entry name" value="lambda repressor-like DNA-binding domains"/>
    <property type="match status" value="1"/>
</dbReference>
<proteinExistence type="predicted"/>
<dbReference type="CDD" id="cd00093">
    <property type="entry name" value="HTH_XRE"/>
    <property type="match status" value="1"/>
</dbReference>
<protein>
    <submittedName>
        <fullName evidence="3">Helix-turn-helix protein</fullName>
    </submittedName>
</protein>
<reference evidence="3 4" key="1">
    <citation type="journal article" date="2014" name="PLoS Genet.">
        <title>Phylogenetically driven sequencing of extremely halophilic archaea reveals strategies for static and dynamic osmo-response.</title>
        <authorList>
            <person name="Becker E.A."/>
            <person name="Seitzer P.M."/>
            <person name="Tritt A."/>
            <person name="Larsen D."/>
            <person name="Krusor M."/>
            <person name="Yao A.I."/>
            <person name="Wu D."/>
            <person name="Madern D."/>
            <person name="Eisen J.A."/>
            <person name="Darling A.E."/>
            <person name="Facciotti M.T."/>
        </authorList>
    </citation>
    <scope>NUCLEOTIDE SEQUENCE [LARGE SCALE GENOMIC DNA]</scope>
    <source>
        <strain evidence="3 4">JCM 14624</strain>
    </source>
</reference>
<organism evidence="3 4">
    <name type="scientific">Halovivax asiaticus JCM 14624</name>
    <dbReference type="NCBI Taxonomy" id="1227490"/>
    <lineage>
        <taxon>Archaea</taxon>
        <taxon>Methanobacteriati</taxon>
        <taxon>Methanobacteriota</taxon>
        <taxon>Stenosarchaea group</taxon>
        <taxon>Halobacteria</taxon>
        <taxon>Halobacteriales</taxon>
        <taxon>Natrialbaceae</taxon>
        <taxon>Halovivax</taxon>
    </lineage>
</organism>
<dbReference type="PANTHER" id="PTHR46558">
    <property type="entry name" value="TRACRIPTIONAL REGULATORY PROTEIN-RELATED-RELATED"/>
    <property type="match status" value="1"/>
</dbReference>
<keyword evidence="1" id="KW-0238">DNA-binding</keyword>
<keyword evidence="4" id="KW-1185">Reference proteome</keyword>
<sequence length="66" mass="7600">MDNNLRVKRAEREITQQELADAVDVSRQTIYAIEKSKYDPSLELAFSLANYFDCSIEDIFDPAIDN</sequence>